<reference evidence="7" key="1">
    <citation type="journal article" date="2017" name="Nat. Commun.">
        <title>The asparagus genome sheds light on the origin and evolution of a young Y chromosome.</title>
        <authorList>
            <person name="Harkess A."/>
            <person name="Zhou J."/>
            <person name="Xu C."/>
            <person name="Bowers J.E."/>
            <person name="Van der Hulst R."/>
            <person name="Ayyampalayam S."/>
            <person name="Mercati F."/>
            <person name="Riccardi P."/>
            <person name="McKain M.R."/>
            <person name="Kakrana A."/>
            <person name="Tang H."/>
            <person name="Ray J."/>
            <person name="Groenendijk J."/>
            <person name="Arikit S."/>
            <person name="Mathioni S.M."/>
            <person name="Nakano M."/>
            <person name="Shan H."/>
            <person name="Telgmann-Rauber A."/>
            <person name="Kanno A."/>
            <person name="Yue Z."/>
            <person name="Chen H."/>
            <person name="Li W."/>
            <person name="Chen Y."/>
            <person name="Xu X."/>
            <person name="Zhang Y."/>
            <person name="Luo S."/>
            <person name="Chen H."/>
            <person name="Gao J."/>
            <person name="Mao Z."/>
            <person name="Pires J.C."/>
            <person name="Luo M."/>
            <person name="Kudrna D."/>
            <person name="Wing R.A."/>
            <person name="Meyers B.C."/>
            <person name="Yi K."/>
            <person name="Kong H."/>
            <person name="Lavrijsen P."/>
            <person name="Sunseri F."/>
            <person name="Falavigna A."/>
            <person name="Ye Y."/>
            <person name="Leebens-Mack J.H."/>
            <person name="Chen G."/>
        </authorList>
    </citation>
    <scope>NUCLEOTIDE SEQUENCE [LARGE SCALE GENOMIC DNA]</scope>
    <source>
        <strain evidence="7">cv. DH0086</strain>
    </source>
</reference>
<comment type="similarity">
    <text evidence="3">Belongs to the PMEI family.</text>
</comment>
<name>A0A5P1E4Z9_ASPOF</name>
<dbReference type="CDD" id="cd14859">
    <property type="entry name" value="PMEI_like"/>
    <property type="match status" value="1"/>
</dbReference>
<gene>
    <name evidence="6" type="ORF">A4U43_C10F9700</name>
</gene>
<proteinExistence type="inferred from homology"/>
<dbReference type="OMA" id="GFGMKSA"/>
<evidence type="ECO:0000256" key="2">
    <source>
        <dbReference type="ARBA" id="ARBA00023157"/>
    </source>
</evidence>
<dbReference type="OrthoDB" id="773291at2759"/>
<dbReference type="GO" id="GO:0004857">
    <property type="term" value="F:enzyme inhibitor activity"/>
    <property type="evidence" value="ECO:0007669"/>
    <property type="project" value="InterPro"/>
</dbReference>
<dbReference type="Gramene" id="ONK56525">
    <property type="protein sequence ID" value="ONK56525"/>
    <property type="gene ID" value="A4U43_C10F9700"/>
</dbReference>
<dbReference type="NCBIfam" id="TIGR01614">
    <property type="entry name" value="PME_inhib"/>
    <property type="match status" value="1"/>
</dbReference>
<keyword evidence="2" id="KW-1015">Disulfide bond</keyword>
<evidence type="ECO:0000256" key="1">
    <source>
        <dbReference type="ARBA" id="ARBA00022729"/>
    </source>
</evidence>
<dbReference type="SMART" id="SM00856">
    <property type="entry name" value="PMEI"/>
    <property type="match status" value="1"/>
</dbReference>
<evidence type="ECO:0000256" key="3">
    <source>
        <dbReference type="ARBA" id="ARBA00038471"/>
    </source>
</evidence>
<evidence type="ECO:0000259" key="5">
    <source>
        <dbReference type="SMART" id="SM00856"/>
    </source>
</evidence>
<dbReference type="Proteomes" id="UP000243459">
    <property type="component" value="Chromosome 10"/>
</dbReference>
<evidence type="ECO:0000313" key="6">
    <source>
        <dbReference type="EMBL" id="ONK56525.1"/>
    </source>
</evidence>
<evidence type="ECO:0000313" key="7">
    <source>
        <dbReference type="Proteomes" id="UP000243459"/>
    </source>
</evidence>
<dbReference type="SUPFAM" id="SSF101148">
    <property type="entry name" value="Plant invertase/pectin methylesterase inhibitor"/>
    <property type="match status" value="1"/>
</dbReference>
<sequence length="185" mass="19839">MASVLPVILTLLLSSPSSSLSTHPNPSSPLPPSNLITSTCNATTYYDFCVSSLSSSSSNATSVKSLSTVLISLAIANATNTSSFAFSRSKSTSKNPTLSSLYRACAEKYTHARESLQSSLDEISNEEYDYAFVHVSAGAEYANVCRVLFRRTNGTVVVYSVEMAKREEVLERLCAVTLDVISLLG</sequence>
<dbReference type="PANTHER" id="PTHR35357:SF8">
    <property type="entry name" value="OS01G0111000 PROTEIN"/>
    <property type="match status" value="1"/>
</dbReference>
<dbReference type="InterPro" id="IPR035513">
    <property type="entry name" value="Invertase/methylesterase_inhib"/>
</dbReference>
<accession>A0A5P1E4Z9</accession>
<dbReference type="Pfam" id="PF04043">
    <property type="entry name" value="PMEI"/>
    <property type="match status" value="1"/>
</dbReference>
<dbReference type="Gene3D" id="1.20.140.40">
    <property type="entry name" value="Invertase/pectin methylesterase inhibitor family protein"/>
    <property type="match status" value="1"/>
</dbReference>
<feature type="signal peptide" evidence="4">
    <location>
        <begin position="1"/>
        <end position="21"/>
    </location>
</feature>
<feature type="domain" description="Pectinesterase inhibitor" evidence="5">
    <location>
        <begin position="31"/>
        <end position="180"/>
    </location>
</feature>
<protein>
    <recommendedName>
        <fullName evidence="5">Pectinesterase inhibitor domain-containing protein</fullName>
    </recommendedName>
</protein>
<dbReference type="PANTHER" id="PTHR35357">
    <property type="entry name" value="OS02G0537100 PROTEIN"/>
    <property type="match status" value="1"/>
</dbReference>
<feature type="chain" id="PRO_5024417923" description="Pectinesterase inhibitor domain-containing protein" evidence="4">
    <location>
        <begin position="22"/>
        <end position="185"/>
    </location>
</feature>
<evidence type="ECO:0000256" key="4">
    <source>
        <dbReference type="SAM" id="SignalP"/>
    </source>
</evidence>
<keyword evidence="1 4" id="KW-0732">Signal</keyword>
<dbReference type="InterPro" id="IPR006501">
    <property type="entry name" value="Pectinesterase_inhib_dom"/>
</dbReference>
<dbReference type="EMBL" id="CM007390">
    <property type="protein sequence ID" value="ONK56525.1"/>
    <property type="molecule type" value="Genomic_DNA"/>
</dbReference>
<keyword evidence="7" id="KW-1185">Reference proteome</keyword>
<dbReference type="AlphaFoldDB" id="A0A5P1E4Z9"/>
<organism evidence="6 7">
    <name type="scientific">Asparagus officinalis</name>
    <name type="common">Garden asparagus</name>
    <dbReference type="NCBI Taxonomy" id="4686"/>
    <lineage>
        <taxon>Eukaryota</taxon>
        <taxon>Viridiplantae</taxon>
        <taxon>Streptophyta</taxon>
        <taxon>Embryophyta</taxon>
        <taxon>Tracheophyta</taxon>
        <taxon>Spermatophyta</taxon>
        <taxon>Magnoliopsida</taxon>
        <taxon>Liliopsida</taxon>
        <taxon>Asparagales</taxon>
        <taxon>Asparagaceae</taxon>
        <taxon>Asparagoideae</taxon>
        <taxon>Asparagus</taxon>
    </lineage>
</organism>